<dbReference type="Proteomes" id="UP000030645">
    <property type="component" value="Unassembled WGS sequence"/>
</dbReference>
<dbReference type="InterPro" id="IPR001611">
    <property type="entry name" value="Leu-rich_rpt"/>
</dbReference>
<dbReference type="InterPro" id="IPR011009">
    <property type="entry name" value="Kinase-like_dom_sf"/>
</dbReference>
<keyword evidence="7 9" id="KW-1133">Transmembrane helix</keyword>
<dbReference type="InterPro" id="IPR000719">
    <property type="entry name" value="Prot_kinase_dom"/>
</dbReference>
<keyword evidence="8 9" id="KW-0472">Membrane</keyword>
<evidence type="ECO:0000259" key="11">
    <source>
        <dbReference type="PROSITE" id="PS50011"/>
    </source>
</evidence>
<evidence type="ECO:0000256" key="4">
    <source>
        <dbReference type="ARBA" id="ARBA00022737"/>
    </source>
</evidence>
<feature type="signal peptide" evidence="10">
    <location>
        <begin position="1"/>
        <end position="30"/>
    </location>
</feature>
<dbReference type="Gene3D" id="1.10.510.10">
    <property type="entry name" value="Transferase(Phosphotransferase) domain 1"/>
    <property type="match status" value="1"/>
</dbReference>
<dbReference type="EMBL" id="KE346312">
    <property type="protein sequence ID" value="EXC32752.1"/>
    <property type="molecule type" value="Genomic_DNA"/>
</dbReference>
<dbReference type="KEGG" id="mnt:21402783"/>
<dbReference type="PANTHER" id="PTHR48007">
    <property type="entry name" value="LEUCINE-RICH REPEAT RECEPTOR-LIKE PROTEIN KINASE PXC1"/>
    <property type="match status" value="1"/>
</dbReference>
<evidence type="ECO:0000256" key="1">
    <source>
        <dbReference type="ARBA" id="ARBA00004370"/>
    </source>
</evidence>
<sequence length="643" mass="72008">MSHNNNYYKPYQCLLTLLIVLLLRSTPASAAPTDAELLLKFKSSLSNAAALSDWNASVPLCNGNKNNWSGLTCMNGNLYGLRLENMGLMGVIDVETLSQLSSDLRSLSVMYNSFTGAIPPVGRLGGLRALFLSHSGFSGKIPHDAFEGMKYLKKVYLARNGFGGRLPSSLVGLSKLVELDVEGNQLGGKIPGFEQRDWRVLNFANNRFKGRIPASLSKIDRSAFLGNPDLCGAPLSACKPPKKPFITIAIVLSIAAIIATIALFIFFLRARRAQSPNRKSISKHLGQAPKVYKKFALWDTARSPDYYDDKKKGDRNRSLHFVRNDRERFELEDLLRASAEVLGSGSFGSSYKAVLFSGQALVVKRFRYMNNVGREELHAHMARLGRLSHPNLLPLVAYYYTKEEKLLISDFVENGSLASRLHGKRPAGEQGLDWPTRLNIVKGVSRGLSYLYREFPNLTLPHGHLKSSNVLLDRGFNPLLSEYALTPLLNITHAHQFMAAFKSPEFSHRDRASKKTDVWSLGILILELLTGKFPANYLKRGTADLAAWVNSVVREEWTGEVFDKEMCGTRRGEGEMLKLLKIGLCCCEASSERRWDWRQASEKIEELMERDNDGEDYSSYVTDWDVYSSMVLSDEDFSFSVKN</sequence>
<dbReference type="Pfam" id="PF08263">
    <property type="entry name" value="LRRNT_2"/>
    <property type="match status" value="1"/>
</dbReference>
<evidence type="ECO:0000256" key="3">
    <source>
        <dbReference type="ARBA" id="ARBA00022692"/>
    </source>
</evidence>
<evidence type="ECO:0000313" key="12">
    <source>
        <dbReference type="EMBL" id="EXC32752.1"/>
    </source>
</evidence>
<keyword evidence="6" id="KW-0067">ATP-binding</keyword>
<keyword evidence="12" id="KW-0675">Receptor</keyword>
<proteinExistence type="predicted"/>
<dbReference type="Pfam" id="PF13855">
    <property type="entry name" value="LRR_8"/>
    <property type="match status" value="1"/>
</dbReference>
<dbReference type="OrthoDB" id="418615at2759"/>
<dbReference type="AlphaFoldDB" id="W9SHU2"/>
<protein>
    <submittedName>
        <fullName evidence="12">Putative LRR receptor-like serine/threonine-protein kinase</fullName>
    </submittedName>
</protein>
<dbReference type="SUPFAM" id="SSF56112">
    <property type="entry name" value="Protein kinase-like (PK-like)"/>
    <property type="match status" value="1"/>
</dbReference>
<evidence type="ECO:0000256" key="7">
    <source>
        <dbReference type="ARBA" id="ARBA00022989"/>
    </source>
</evidence>
<dbReference type="Gene3D" id="3.30.200.20">
    <property type="entry name" value="Phosphorylase Kinase, domain 1"/>
    <property type="match status" value="1"/>
</dbReference>
<keyword evidence="10" id="KW-0732">Signal</keyword>
<comment type="subcellular location">
    <subcellularLocation>
        <location evidence="1">Membrane</location>
    </subcellularLocation>
</comment>
<dbReference type="Gene3D" id="3.80.10.10">
    <property type="entry name" value="Ribonuclease Inhibitor"/>
    <property type="match status" value="2"/>
</dbReference>
<dbReference type="PANTHER" id="PTHR48007:SF67">
    <property type="entry name" value="POLLEN RECEPTOR-LIKE KINASE 1"/>
    <property type="match status" value="1"/>
</dbReference>
<organism evidence="12 13">
    <name type="scientific">Morus notabilis</name>
    <dbReference type="NCBI Taxonomy" id="981085"/>
    <lineage>
        <taxon>Eukaryota</taxon>
        <taxon>Viridiplantae</taxon>
        <taxon>Streptophyta</taxon>
        <taxon>Embryophyta</taxon>
        <taxon>Tracheophyta</taxon>
        <taxon>Spermatophyta</taxon>
        <taxon>Magnoliopsida</taxon>
        <taxon>eudicotyledons</taxon>
        <taxon>Gunneridae</taxon>
        <taxon>Pentapetalae</taxon>
        <taxon>rosids</taxon>
        <taxon>fabids</taxon>
        <taxon>Rosales</taxon>
        <taxon>Moraceae</taxon>
        <taxon>Moreae</taxon>
        <taxon>Morus</taxon>
    </lineage>
</organism>
<dbReference type="InterPro" id="IPR046959">
    <property type="entry name" value="PRK1-6/SRF4-like"/>
</dbReference>
<keyword evidence="12" id="KW-0418">Kinase</keyword>
<dbReference type="InterPro" id="IPR013210">
    <property type="entry name" value="LRR_N_plant-typ"/>
</dbReference>
<evidence type="ECO:0000256" key="6">
    <source>
        <dbReference type="ARBA" id="ARBA00022840"/>
    </source>
</evidence>
<dbReference type="FunFam" id="3.30.200.20:FF:000307">
    <property type="entry name" value="pollen receptor-like kinase 1"/>
    <property type="match status" value="1"/>
</dbReference>
<evidence type="ECO:0000256" key="10">
    <source>
        <dbReference type="SAM" id="SignalP"/>
    </source>
</evidence>
<feature type="transmembrane region" description="Helical" evidence="9">
    <location>
        <begin position="245"/>
        <end position="268"/>
    </location>
</feature>
<accession>W9SHU2</accession>
<feature type="chain" id="PRO_5004933187" evidence="10">
    <location>
        <begin position="31"/>
        <end position="643"/>
    </location>
</feature>
<dbReference type="PROSITE" id="PS50011">
    <property type="entry name" value="PROTEIN_KINASE_DOM"/>
    <property type="match status" value="1"/>
</dbReference>
<keyword evidence="4" id="KW-0677">Repeat</keyword>
<dbReference type="eggNOG" id="ENOG502QUJJ">
    <property type="taxonomic scope" value="Eukaryota"/>
</dbReference>
<feature type="domain" description="Protein kinase" evidence="11">
    <location>
        <begin position="336"/>
        <end position="608"/>
    </location>
</feature>
<dbReference type="GO" id="GO:0005524">
    <property type="term" value="F:ATP binding"/>
    <property type="evidence" value="ECO:0007669"/>
    <property type="project" value="UniProtKB-KW"/>
</dbReference>
<dbReference type="InterPro" id="IPR032675">
    <property type="entry name" value="LRR_dom_sf"/>
</dbReference>
<keyword evidence="12" id="KW-0808">Transferase</keyword>
<keyword evidence="5" id="KW-0547">Nucleotide-binding</keyword>
<gene>
    <name evidence="12" type="ORF">L484_019865</name>
</gene>
<keyword evidence="2" id="KW-0433">Leucine-rich repeat</keyword>
<name>W9SHU2_9ROSA</name>
<keyword evidence="13" id="KW-1185">Reference proteome</keyword>
<evidence type="ECO:0000256" key="5">
    <source>
        <dbReference type="ARBA" id="ARBA00022741"/>
    </source>
</evidence>
<evidence type="ECO:0000256" key="9">
    <source>
        <dbReference type="SAM" id="Phobius"/>
    </source>
</evidence>
<keyword evidence="3 9" id="KW-0812">Transmembrane</keyword>
<evidence type="ECO:0000313" key="13">
    <source>
        <dbReference type="Proteomes" id="UP000030645"/>
    </source>
</evidence>
<dbReference type="Pfam" id="PF00069">
    <property type="entry name" value="Pkinase"/>
    <property type="match status" value="1"/>
</dbReference>
<reference evidence="13" key="1">
    <citation type="submission" date="2013-01" db="EMBL/GenBank/DDBJ databases">
        <title>Draft Genome Sequence of a Mulberry Tree, Morus notabilis C.K. Schneid.</title>
        <authorList>
            <person name="He N."/>
            <person name="Zhao S."/>
        </authorList>
    </citation>
    <scope>NUCLEOTIDE SEQUENCE</scope>
</reference>
<evidence type="ECO:0000256" key="2">
    <source>
        <dbReference type="ARBA" id="ARBA00022614"/>
    </source>
</evidence>
<dbReference type="GO" id="GO:0016020">
    <property type="term" value="C:membrane"/>
    <property type="evidence" value="ECO:0007669"/>
    <property type="project" value="UniProtKB-SubCell"/>
</dbReference>
<dbReference type="GO" id="GO:0004672">
    <property type="term" value="F:protein kinase activity"/>
    <property type="evidence" value="ECO:0007669"/>
    <property type="project" value="InterPro"/>
</dbReference>
<evidence type="ECO:0000256" key="8">
    <source>
        <dbReference type="ARBA" id="ARBA00023136"/>
    </source>
</evidence>
<dbReference type="SUPFAM" id="SSF52058">
    <property type="entry name" value="L domain-like"/>
    <property type="match status" value="1"/>
</dbReference>